<evidence type="ECO:0000256" key="8">
    <source>
        <dbReference type="ARBA" id="ARBA00022919"/>
    </source>
</evidence>
<comment type="cofactor">
    <cofactor evidence="1 14 15">
        <name>pyridoxal 5'-phosphate</name>
        <dbReference type="ChEBI" id="CHEBI:597326"/>
    </cofactor>
</comment>
<evidence type="ECO:0000256" key="7">
    <source>
        <dbReference type="ARBA" id="ARBA00022898"/>
    </source>
</evidence>
<dbReference type="Proteomes" id="UP000278222">
    <property type="component" value="Unassembled WGS sequence"/>
</dbReference>
<dbReference type="GO" id="GO:0030170">
    <property type="term" value="F:pyridoxal phosphate binding"/>
    <property type="evidence" value="ECO:0007669"/>
    <property type="project" value="InterPro"/>
</dbReference>
<comment type="subcellular location">
    <subcellularLocation>
        <location evidence="2">Endoplasmic reticulum membrane</location>
        <topology evidence="2">Single-pass membrane protein</topology>
    </subcellularLocation>
</comment>
<dbReference type="InterPro" id="IPR050477">
    <property type="entry name" value="GrpII_AminoAcid_Decarb"/>
</dbReference>
<keyword evidence="8" id="KW-0746">Sphingolipid metabolism</keyword>
<dbReference type="SUPFAM" id="SSF53383">
    <property type="entry name" value="PLP-dependent transferases"/>
    <property type="match status" value="1"/>
</dbReference>
<evidence type="ECO:0000256" key="9">
    <source>
        <dbReference type="ARBA" id="ARBA00022989"/>
    </source>
</evidence>
<sequence>MAVYYYFLDDELMRVQQEAYTAYWTENAMGQRAFPSLKKLEDEVMAMGLDLLKAPPSGGACFTSGGSESIFLAMLTARNKARAERGIEHPTIVLPRTAHPTFDRAAHYLGAKVVRVPTTRNDLRADVGAIERALTPETIMIVGSAPNYPFGVFDPITELGALAERHGLWLHVDACVGGFLAPWVRRLGYDIPPFEFDVPGVCSISADLHKYGMTAKGASLMLLRDRAWQKYQLFEFENWERGKYAALTSQGSRPGGAVAAAWAVMNYLGADGYLRCAKAIMGTKERLVDGINAIPGLAVLEPHELCIFVYRSVDPGLDIGAVADAMGRRGWLVGRQTEPAGVHLALNPNHERMVEPYLADLAASVEEARGMAPVAAAAMERTY</sequence>
<dbReference type="GO" id="GO:0016020">
    <property type="term" value="C:membrane"/>
    <property type="evidence" value="ECO:0007669"/>
    <property type="project" value="GOC"/>
</dbReference>
<evidence type="ECO:0000256" key="1">
    <source>
        <dbReference type="ARBA" id="ARBA00001933"/>
    </source>
</evidence>
<evidence type="ECO:0000256" key="5">
    <source>
        <dbReference type="ARBA" id="ARBA00022692"/>
    </source>
</evidence>
<keyword evidence="7 14" id="KW-0663">Pyridoxal phosphate</keyword>
<gene>
    <name evidence="16" type="ORF">EDC65_5146</name>
</gene>
<dbReference type="InterPro" id="IPR015424">
    <property type="entry name" value="PyrdxlP-dep_Trfase"/>
</dbReference>
<dbReference type="EMBL" id="RJKX01000018">
    <property type="protein sequence ID" value="ROP81290.1"/>
    <property type="molecule type" value="Genomic_DNA"/>
</dbReference>
<keyword evidence="10" id="KW-0443">Lipid metabolism</keyword>
<keyword evidence="6" id="KW-0256">Endoplasmic reticulum</keyword>
<keyword evidence="17" id="KW-1185">Reference proteome</keyword>
<comment type="caution">
    <text evidence="16">The sequence shown here is derived from an EMBL/GenBank/DDBJ whole genome shotgun (WGS) entry which is preliminary data.</text>
</comment>
<evidence type="ECO:0000256" key="15">
    <source>
        <dbReference type="RuleBase" id="RU000382"/>
    </source>
</evidence>
<evidence type="ECO:0000256" key="13">
    <source>
        <dbReference type="ARBA" id="ARBA00038302"/>
    </source>
</evidence>
<name>A0A3N1KSC0_9PROT</name>
<dbReference type="InterPro" id="IPR015421">
    <property type="entry name" value="PyrdxlP-dep_Trfase_major"/>
</dbReference>
<evidence type="ECO:0000313" key="16">
    <source>
        <dbReference type="EMBL" id="ROP81290.1"/>
    </source>
</evidence>
<dbReference type="GO" id="GO:0016830">
    <property type="term" value="F:carbon-carbon lyase activity"/>
    <property type="evidence" value="ECO:0007669"/>
    <property type="project" value="InterPro"/>
</dbReference>
<feature type="modified residue" description="N6-(pyridoxal phosphate)lysine" evidence="14">
    <location>
        <position position="210"/>
    </location>
</feature>
<evidence type="ECO:0000256" key="12">
    <source>
        <dbReference type="ARBA" id="ARBA00023239"/>
    </source>
</evidence>
<dbReference type="OrthoDB" id="9803665at2"/>
<dbReference type="FunFam" id="3.40.640.10:FF:000020">
    <property type="entry name" value="sphingosine-1-phosphate lyase 1"/>
    <property type="match status" value="1"/>
</dbReference>
<dbReference type="InterPro" id="IPR002129">
    <property type="entry name" value="PyrdxlP-dep_de-COase"/>
</dbReference>
<dbReference type="Pfam" id="PF00282">
    <property type="entry name" value="Pyridoxal_deC"/>
    <property type="match status" value="1"/>
</dbReference>
<keyword evidence="5" id="KW-0812">Transmembrane</keyword>
<comment type="pathway">
    <text evidence="3">Lipid metabolism; sphingolipid metabolism.</text>
</comment>
<evidence type="ECO:0000256" key="2">
    <source>
        <dbReference type="ARBA" id="ARBA00004389"/>
    </source>
</evidence>
<keyword evidence="11" id="KW-0472">Membrane</keyword>
<dbReference type="PANTHER" id="PTHR42735:SF6">
    <property type="entry name" value="SPHINGOSINE-1-PHOSPHATE LYASE 1"/>
    <property type="match status" value="1"/>
</dbReference>
<dbReference type="GO" id="GO:0006665">
    <property type="term" value="P:sphingolipid metabolic process"/>
    <property type="evidence" value="ECO:0007669"/>
    <property type="project" value="UniProtKB-KW"/>
</dbReference>
<dbReference type="AlphaFoldDB" id="A0A3N1KSC0"/>
<evidence type="ECO:0000256" key="6">
    <source>
        <dbReference type="ARBA" id="ARBA00022824"/>
    </source>
</evidence>
<evidence type="ECO:0000256" key="4">
    <source>
        <dbReference type="ARBA" id="ARBA00004991"/>
    </source>
</evidence>
<evidence type="ECO:0000256" key="10">
    <source>
        <dbReference type="ARBA" id="ARBA00023098"/>
    </source>
</evidence>
<dbReference type="GO" id="GO:0019752">
    <property type="term" value="P:carboxylic acid metabolic process"/>
    <property type="evidence" value="ECO:0007669"/>
    <property type="project" value="InterPro"/>
</dbReference>
<dbReference type="InterPro" id="IPR015422">
    <property type="entry name" value="PyrdxlP-dep_Trfase_small"/>
</dbReference>
<keyword evidence="12 15" id="KW-0456">Lyase</keyword>
<dbReference type="Gene3D" id="3.40.640.10">
    <property type="entry name" value="Type I PLP-dependent aspartate aminotransferase-like (Major domain)"/>
    <property type="match status" value="1"/>
</dbReference>
<keyword evidence="9" id="KW-1133">Transmembrane helix</keyword>
<protein>
    <submittedName>
        <fullName evidence="16">Glutamate/tyrosine decarboxylase-like PLP-dependent enzyme</fullName>
    </submittedName>
</protein>
<accession>A0A3N1KSC0</accession>
<comment type="similarity">
    <text evidence="13">Belongs to the group II decarboxylase family. Sphingosine-1-phosphate lyase subfamily.</text>
</comment>
<evidence type="ECO:0000256" key="3">
    <source>
        <dbReference type="ARBA" id="ARBA00004760"/>
    </source>
</evidence>
<dbReference type="PANTHER" id="PTHR42735">
    <property type="match status" value="1"/>
</dbReference>
<evidence type="ECO:0000256" key="11">
    <source>
        <dbReference type="ARBA" id="ARBA00023136"/>
    </source>
</evidence>
<evidence type="ECO:0000313" key="17">
    <source>
        <dbReference type="Proteomes" id="UP000278222"/>
    </source>
</evidence>
<reference evidence="16 17" key="1">
    <citation type="submission" date="2018-11" db="EMBL/GenBank/DDBJ databases">
        <title>Genomic Encyclopedia of Type Strains, Phase IV (KMG-IV): sequencing the most valuable type-strain genomes for metagenomic binning, comparative biology and taxonomic classification.</title>
        <authorList>
            <person name="Goeker M."/>
        </authorList>
    </citation>
    <scope>NUCLEOTIDE SEQUENCE [LARGE SCALE GENOMIC DNA]</scope>
    <source>
        <strain evidence="16 17">DSM 5900</strain>
    </source>
</reference>
<dbReference type="Gene3D" id="3.90.1150.10">
    <property type="entry name" value="Aspartate Aminotransferase, domain 1"/>
    <property type="match status" value="1"/>
</dbReference>
<proteinExistence type="inferred from homology"/>
<evidence type="ECO:0000256" key="14">
    <source>
        <dbReference type="PIRSR" id="PIRSR602129-50"/>
    </source>
</evidence>
<organism evidence="16 17">
    <name type="scientific">Stella humosa</name>
    <dbReference type="NCBI Taxonomy" id="94"/>
    <lineage>
        <taxon>Bacteria</taxon>
        <taxon>Pseudomonadati</taxon>
        <taxon>Pseudomonadota</taxon>
        <taxon>Alphaproteobacteria</taxon>
        <taxon>Rhodospirillales</taxon>
        <taxon>Stellaceae</taxon>
        <taxon>Stella</taxon>
    </lineage>
</organism>
<dbReference type="RefSeq" id="WP_123695378.1">
    <property type="nucleotide sequence ID" value="NZ_AP019700.1"/>
</dbReference>
<comment type="pathway">
    <text evidence="4">Sphingolipid metabolism.</text>
</comment>